<dbReference type="AlphaFoldDB" id="A0A061RX26"/>
<dbReference type="InterPro" id="IPR032675">
    <property type="entry name" value="LRR_dom_sf"/>
</dbReference>
<keyword evidence="4" id="KW-0418">Kinase</keyword>
<sequence>MVRTLFKSIYFSLLLFPLLFATSMAQNMLMTHNGQYVIPPGVYSPDSVLGSGNSHTFLLEVAIEEEVNYDFEIILDVETGDASLFVEGPVLTLDGRPIPPDIQRESNHFTGQEVIFLSRHSINKAGQGLYRAIVRGHGEDNAYRLTLEKSFSDRQPSAVEQAVLETIFEDCCGQDGSCTSLADAVREAKPSSERLSFCHVPNQGCDREGHITALRLPGEGLRCNFPESIGRLRWLTRLGLEDNAITGKMEEVLEVLTPLSLESLHLGNNQFSGSLPCISEEAALSSTAVIDLSGNKIGGRIPGCFFTNSMQIVILRENSLAGNLPWPLPELPRLQMFIASMQSDGPGITGTIPDLAAWPALTLLDLSGNRLQGPLPELPPLLRTLRVGGNELSGELPADLSGKENLRVIDVADNRLSGPLPLSLPPEVRALRLGWNNFHGTIPHASWFPDVTGLGTNLLQELRLPGNLLTGTIPSRLALLPNLWGLDLSGNRLGGSLTPYAELITRNSLLEFDVSDNELTGPLPAEVSRMDVFRKDWNRTMHRTRELSQRVLFNVSGNMLSGPFPSAILEHALGEAGYFELGLQGNRFDCPAEGELSIPPGVEGLAAIILGRLYCIDSGEVVSLAEHQGIMLPTPSEQQGIPITTMLVEGNASSNNGIEAPSDPVSDTEEGSGLTLTAIIIIAAIAGILLIIIAAAVGILAFVGGFAGNFTRRRCARQRYENFTSASSAPVLGVPCSRAPATAPVIPTTVLDLQPSSSHGVEMTPHEKSSY</sequence>
<keyword evidence="2" id="KW-1133">Transmembrane helix</keyword>
<proteinExistence type="predicted"/>
<dbReference type="EMBL" id="GBEZ01008056">
    <property type="protein sequence ID" value="JAC77452.1"/>
    <property type="molecule type" value="Transcribed_RNA"/>
</dbReference>
<accession>A0A061RX26</accession>
<dbReference type="PANTHER" id="PTHR48004:SF58">
    <property type="entry name" value="OS01G0162200 PROTEIN"/>
    <property type="match status" value="1"/>
</dbReference>
<dbReference type="PANTHER" id="PTHR48004">
    <property type="entry name" value="OS01G0149700 PROTEIN"/>
    <property type="match status" value="1"/>
</dbReference>
<dbReference type="SUPFAM" id="SSF52058">
    <property type="entry name" value="L domain-like"/>
    <property type="match status" value="1"/>
</dbReference>
<dbReference type="InterPro" id="IPR052941">
    <property type="entry name" value="StomDev_PlantInt_Reg"/>
</dbReference>
<keyword evidence="3" id="KW-0732">Signal</keyword>
<evidence type="ECO:0000313" key="4">
    <source>
        <dbReference type="EMBL" id="JAC77452.1"/>
    </source>
</evidence>
<feature type="signal peptide" evidence="3">
    <location>
        <begin position="1"/>
        <end position="25"/>
    </location>
</feature>
<evidence type="ECO:0000256" key="1">
    <source>
        <dbReference type="ARBA" id="ARBA00004430"/>
    </source>
</evidence>
<comment type="subcellular location">
    <subcellularLocation>
        <location evidence="1">Cytoplasm</location>
        <location evidence="1">Cytoskeleton</location>
        <location evidence="1">Cilium axoneme</location>
    </subcellularLocation>
</comment>
<feature type="transmembrane region" description="Helical" evidence="2">
    <location>
        <begin position="674"/>
        <end position="707"/>
    </location>
</feature>
<keyword evidence="4" id="KW-0808">Transferase</keyword>
<keyword evidence="2" id="KW-0472">Membrane</keyword>
<dbReference type="InterPro" id="IPR001611">
    <property type="entry name" value="Leu-rich_rpt"/>
</dbReference>
<dbReference type="Gene3D" id="3.80.10.10">
    <property type="entry name" value="Ribonuclease Inhibitor"/>
    <property type="match status" value="2"/>
</dbReference>
<feature type="chain" id="PRO_5001609953" evidence="3">
    <location>
        <begin position="26"/>
        <end position="771"/>
    </location>
</feature>
<keyword evidence="4" id="KW-0675">Receptor</keyword>
<dbReference type="GO" id="GO:0005930">
    <property type="term" value="C:axoneme"/>
    <property type="evidence" value="ECO:0007669"/>
    <property type="project" value="UniProtKB-SubCell"/>
</dbReference>
<dbReference type="GO" id="GO:0016301">
    <property type="term" value="F:kinase activity"/>
    <property type="evidence" value="ECO:0007669"/>
    <property type="project" value="UniProtKB-KW"/>
</dbReference>
<evidence type="ECO:0000256" key="2">
    <source>
        <dbReference type="SAM" id="Phobius"/>
    </source>
</evidence>
<keyword evidence="2" id="KW-0812">Transmembrane</keyword>
<gene>
    <name evidence="4" type="ORF">TSPGSL018_17644</name>
</gene>
<organism evidence="4">
    <name type="scientific">Tetraselmis sp. GSL018</name>
    <dbReference type="NCBI Taxonomy" id="582737"/>
    <lineage>
        <taxon>Eukaryota</taxon>
        <taxon>Viridiplantae</taxon>
        <taxon>Chlorophyta</taxon>
        <taxon>core chlorophytes</taxon>
        <taxon>Chlorodendrophyceae</taxon>
        <taxon>Chlorodendrales</taxon>
        <taxon>Chlorodendraceae</taxon>
        <taxon>Tetraselmis</taxon>
    </lineage>
</organism>
<name>A0A061RX26_9CHLO</name>
<reference evidence="4" key="1">
    <citation type="submission" date="2014-05" db="EMBL/GenBank/DDBJ databases">
        <title>The transcriptome of the halophilic microalga Tetraselmis sp. GSL018 isolated from the Great Salt Lake, Utah.</title>
        <authorList>
            <person name="Jinkerson R.E."/>
            <person name="D'Adamo S."/>
            <person name="Posewitz M.C."/>
        </authorList>
    </citation>
    <scope>NUCLEOTIDE SEQUENCE</scope>
    <source>
        <strain evidence="4">GSL018</strain>
    </source>
</reference>
<dbReference type="Pfam" id="PF00560">
    <property type="entry name" value="LRR_1"/>
    <property type="match status" value="2"/>
</dbReference>
<protein>
    <submittedName>
        <fullName evidence="4">Lrr receptor-like serine threonine-protein kinase erl1</fullName>
    </submittedName>
</protein>
<evidence type="ECO:0000256" key="3">
    <source>
        <dbReference type="SAM" id="SignalP"/>
    </source>
</evidence>